<dbReference type="GO" id="GO:0005524">
    <property type="term" value="F:ATP binding"/>
    <property type="evidence" value="ECO:0007669"/>
    <property type="project" value="UniProtKB-KW"/>
</dbReference>
<proteinExistence type="predicted"/>
<dbReference type="PANTHER" id="PTHR19211">
    <property type="entry name" value="ATP-BINDING TRANSPORT PROTEIN-RELATED"/>
    <property type="match status" value="1"/>
</dbReference>
<evidence type="ECO:0000256" key="1">
    <source>
        <dbReference type="ARBA" id="ARBA00022737"/>
    </source>
</evidence>
<dbReference type="Proteomes" id="UP000019249">
    <property type="component" value="Unassembled WGS sequence"/>
</dbReference>
<dbReference type="EMBL" id="AODF01000030">
    <property type="protein sequence ID" value="EUJ28028.1"/>
    <property type="molecule type" value="Genomic_DNA"/>
</dbReference>
<evidence type="ECO:0000313" key="3">
    <source>
        <dbReference type="Proteomes" id="UP000019249"/>
    </source>
</evidence>
<organism evidence="2 3">
    <name type="scientific">Listeria floridensis FSL S10-1187</name>
    <dbReference type="NCBI Taxonomy" id="1265817"/>
    <lineage>
        <taxon>Bacteria</taxon>
        <taxon>Bacillati</taxon>
        <taxon>Bacillota</taxon>
        <taxon>Bacilli</taxon>
        <taxon>Bacillales</taxon>
        <taxon>Listeriaceae</taxon>
        <taxon>Listeria</taxon>
    </lineage>
</organism>
<keyword evidence="2" id="KW-0067">ATP-binding</keyword>
<name>A0ABP3AXI2_9LIST</name>
<keyword evidence="2" id="KW-0547">Nucleotide-binding</keyword>
<gene>
    <name evidence="2" type="ORF">MFLO_12736</name>
</gene>
<dbReference type="InterPro" id="IPR050611">
    <property type="entry name" value="ABCF"/>
</dbReference>
<keyword evidence="1" id="KW-0677">Repeat</keyword>
<dbReference type="PANTHER" id="PTHR19211:SF100">
    <property type="entry name" value="RIBOSOME PROTECTION PROTEIN VMLR"/>
    <property type="match status" value="1"/>
</dbReference>
<reference evidence="2 3" key="1">
    <citation type="journal article" date="2014" name="Int. J. Syst. Evol. Microbiol.">
        <title>Listeria floridensis sp. nov., Listeria aquatica sp. nov., Listeria cornellensis sp. nov., Listeria riparia sp. nov. and Listeria grandensis sp. nov., from agricultural and natural environments.</title>
        <authorList>
            <person name="den Bakker H.C."/>
            <person name="Warchocki S."/>
            <person name="Wright E.M."/>
            <person name="Allred A.F."/>
            <person name="Ahlstrom C."/>
            <person name="Manuel C.S."/>
            <person name="Stasiewicz M.J."/>
            <person name="Burrell A."/>
            <person name="Roof S."/>
            <person name="Strawn L."/>
            <person name="Fortes E.D."/>
            <person name="Nightingale K.K."/>
            <person name="Kephart D."/>
            <person name="Wiedmann M."/>
        </authorList>
    </citation>
    <scope>NUCLEOTIDE SEQUENCE [LARGE SCALE GENOMIC DNA]</scope>
    <source>
        <strain evidence="2 3">FSL S10-1187</strain>
    </source>
</reference>
<keyword evidence="3" id="KW-1185">Reference proteome</keyword>
<accession>A0ABP3AXI2</accession>
<dbReference type="SUPFAM" id="SSF52540">
    <property type="entry name" value="P-loop containing nucleoside triphosphate hydrolases"/>
    <property type="match status" value="1"/>
</dbReference>
<sequence length="130" mass="14476">MEDVEKPFEFKAVKIALPEMSRLKPGTTVLQVGASEIGFANKILFRTEPFSIKIGDKAALVGKNASGKTTFLRRLLKQEEPFKLLPGAKIAYFDQELRGLSLEETMLRNVERVNAHDKKNGDGCTGEFAF</sequence>
<protein>
    <submittedName>
        <fullName evidence="2">ABC transporter ATP-binding protein</fullName>
    </submittedName>
</protein>
<dbReference type="InterPro" id="IPR027417">
    <property type="entry name" value="P-loop_NTPase"/>
</dbReference>
<comment type="caution">
    <text evidence="2">The sequence shown here is derived from an EMBL/GenBank/DDBJ whole genome shotgun (WGS) entry which is preliminary data.</text>
</comment>
<dbReference type="Gene3D" id="3.40.50.300">
    <property type="entry name" value="P-loop containing nucleotide triphosphate hydrolases"/>
    <property type="match status" value="1"/>
</dbReference>
<evidence type="ECO:0000313" key="2">
    <source>
        <dbReference type="EMBL" id="EUJ28028.1"/>
    </source>
</evidence>